<proteinExistence type="predicted"/>
<dbReference type="Proteomes" id="UP000824120">
    <property type="component" value="Chromosome 12"/>
</dbReference>
<evidence type="ECO:0000313" key="1">
    <source>
        <dbReference type="EMBL" id="KAG5573898.1"/>
    </source>
</evidence>
<comment type="caution">
    <text evidence="1">The sequence shown here is derived from an EMBL/GenBank/DDBJ whole genome shotgun (WGS) entry which is preliminary data.</text>
</comment>
<protein>
    <recommendedName>
        <fullName evidence="3">Carboxypeptidase A inhibitor-like domain-containing protein</fullName>
    </recommendedName>
</protein>
<dbReference type="OrthoDB" id="1304067at2759"/>
<dbReference type="AlphaFoldDB" id="A0A9J5WE59"/>
<gene>
    <name evidence="1" type="ORF">H5410_063664</name>
</gene>
<name>A0A9J5WE59_SOLCO</name>
<accession>A0A9J5WE59</accession>
<reference evidence="1 2" key="1">
    <citation type="submission" date="2020-09" db="EMBL/GenBank/DDBJ databases">
        <title>De no assembly of potato wild relative species, Solanum commersonii.</title>
        <authorList>
            <person name="Cho K."/>
        </authorList>
    </citation>
    <scope>NUCLEOTIDE SEQUENCE [LARGE SCALE GENOMIC DNA]</scope>
    <source>
        <strain evidence="1">LZ3.2</strain>
        <tissue evidence="1">Leaf</tissue>
    </source>
</reference>
<evidence type="ECO:0000313" key="2">
    <source>
        <dbReference type="Proteomes" id="UP000824120"/>
    </source>
</evidence>
<keyword evidence="2" id="KW-1185">Reference proteome</keyword>
<evidence type="ECO:0008006" key="3">
    <source>
        <dbReference type="Google" id="ProtNLM"/>
    </source>
</evidence>
<dbReference type="EMBL" id="JACXVP010000012">
    <property type="protein sequence ID" value="KAG5573898.1"/>
    <property type="molecule type" value="Genomic_DNA"/>
</dbReference>
<sequence>MNSTQFSFSNSINMANKFSFFFCVLLVTFAVDSFWSSNIQVMALRDIPLEVQAIEQTVLPNLDNKKGCYTLCSSDANCNYKGSECRQCRTAHNHYDIKKRCYQRI</sequence>
<organism evidence="1 2">
    <name type="scientific">Solanum commersonii</name>
    <name type="common">Commerson's wild potato</name>
    <name type="synonym">Commerson's nightshade</name>
    <dbReference type="NCBI Taxonomy" id="4109"/>
    <lineage>
        <taxon>Eukaryota</taxon>
        <taxon>Viridiplantae</taxon>
        <taxon>Streptophyta</taxon>
        <taxon>Embryophyta</taxon>
        <taxon>Tracheophyta</taxon>
        <taxon>Spermatophyta</taxon>
        <taxon>Magnoliopsida</taxon>
        <taxon>eudicotyledons</taxon>
        <taxon>Gunneridae</taxon>
        <taxon>Pentapetalae</taxon>
        <taxon>asterids</taxon>
        <taxon>lamiids</taxon>
        <taxon>Solanales</taxon>
        <taxon>Solanaceae</taxon>
        <taxon>Solanoideae</taxon>
        <taxon>Solaneae</taxon>
        <taxon>Solanum</taxon>
    </lineage>
</organism>